<evidence type="ECO:0000256" key="1">
    <source>
        <dbReference type="ARBA" id="ARBA00003800"/>
    </source>
</evidence>
<evidence type="ECO:0000313" key="12">
    <source>
        <dbReference type="Proteomes" id="UP001642464"/>
    </source>
</evidence>
<dbReference type="InterPro" id="IPR017946">
    <property type="entry name" value="PLC-like_Pdiesterase_TIM-brl"/>
</dbReference>
<dbReference type="PANTHER" id="PTHR42789">
    <property type="entry name" value="D-ISOMER SPECIFIC 2-HYDROXYACID DEHYDROGENASE FAMILY PROTEIN (AFU_ORTHOLOGUE AFUA_6G10090)"/>
    <property type="match status" value="1"/>
</dbReference>
<dbReference type="Pfam" id="PF02826">
    <property type="entry name" value="2-Hacid_dh_C"/>
    <property type="match status" value="1"/>
</dbReference>
<evidence type="ECO:0000256" key="3">
    <source>
        <dbReference type="ARBA" id="ARBA00013001"/>
    </source>
</evidence>
<dbReference type="Gene3D" id="3.30.70.260">
    <property type="match status" value="1"/>
</dbReference>
<dbReference type="PANTHER" id="PTHR42789:SF1">
    <property type="entry name" value="D-ISOMER SPECIFIC 2-HYDROXYACID DEHYDROGENASE FAMILY PROTEIN (AFU_ORTHOLOGUE AFUA_6G10090)"/>
    <property type="match status" value="1"/>
</dbReference>
<evidence type="ECO:0000313" key="11">
    <source>
        <dbReference type="EMBL" id="CAK9040892.1"/>
    </source>
</evidence>
<dbReference type="Gene3D" id="3.40.50.720">
    <property type="entry name" value="NAD(P)-binding Rossmann-like Domain"/>
    <property type="match status" value="1"/>
</dbReference>
<keyword evidence="5" id="KW-0520">NAD</keyword>
<dbReference type="InterPro" id="IPR045865">
    <property type="entry name" value="ACT-like_dom_sf"/>
</dbReference>
<dbReference type="InterPro" id="IPR002912">
    <property type="entry name" value="ACT_dom"/>
</dbReference>
<feature type="domain" description="GP-PDE" evidence="10">
    <location>
        <begin position="292"/>
        <end position="560"/>
    </location>
</feature>
<dbReference type="PROSITE" id="PS00670">
    <property type="entry name" value="D_2_HYDROXYACID_DH_2"/>
    <property type="match status" value="1"/>
</dbReference>
<dbReference type="InterPro" id="IPR030395">
    <property type="entry name" value="GP_PDE_dom"/>
</dbReference>
<dbReference type="PROSITE" id="PS00065">
    <property type="entry name" value="D_2_HYDROXYACID_DH_1"/>
    <property type="match status" value="1"/>
</dbReference>
<evidence type="ECO:0000256" key="5">
    <source>
        <dbReference type="ARBA" id="ARBA00023027"/>
    </source>
</evidence>
<dbReference type="PROSITE" id="PS51704">
    <property type="entry name" value="GP_PDE"/>
    <property type="match status" value="1"/>
</dbReference>
<comment type="catalytic activity">
    <reaction evidence="8">
        <text>(R)-2-hydroxyglutarate + NAD(+) = 2-oxoglutarate + NADH + H(+)</text>
        <dbReference type="Rhea" id="RHEA:49612"/>
        <dbReference type="ChEBI" id="CHEBI:15378"/>
        <dbReference type="ChEBI" id="CHEBI:15801"/>
        <dbReference type="ChEBI" id="CHEBI:16810"/>
        <dbReference type="ChEBI" id="CHEBI:57540"/>
        <dbReference type="ChEBI" id="CHEBI:57945"/>
        <dbReference type="EC" id="1.1.1.399"/>
    </reaction>
</comment>
<dbReference type="PROSITE" id="PS00671">
    <property type="entry name" value="D_2_HYDROXYACID_DH_3"/>
    <property type="match status" value="1"/>
</dbReference>
<protein>
    <recommendedName>
        <fullName evidence="7">2-oxoglutarate reductase</fullName>
        <ecNumber evidence="3">1.1.1.399</ecNumber>
    </recommendedName>
    <alternativeName>
        <fullName evidence="7">2-oxoglutarate reductase</fullName>
    </alternativeName>
</protein>
<feature type="domain" description="ACT" evidence="9">
    <location>
        <begin position="212"/>
        <end position="282"/>
    </location>
</feature>
<organism evidence="11 12">
    <name type="scientific">Durusdinium trenchii</name>
    <dbReference type="NCBI Taxonomy" id="1381693"/>
    <lineage>
        <taxon>Eukaryota</taxon>
        <taxon>Sar</taxon>
        <taxon>Alveolata</taxon>
        <taxon>Dinophyceae</taxon>
        <taxon>Suessiales</taxon>
        <taxon>Symbiodiniaceae</taxon>
        <taxon>Durusdinium</taxon>
    </lineage>
</organism>
<dbReference type="Pfam" id="PF22629">
    <property type="entry name" value="ACT_AHAS_ss"/>
    <property type="match status" value="1"/>
</dbReference>
<evidence type="ECO:0000256" key="7">
    <source>
        <dbReference type="ARBA" id="ARBA00030455"/>
    </source>
</evidence>
<dbReference type="CDD" id="cd04901">
    <property type="entry name" value="ACT_3PGDH"/>
    <property type="match status" value="1"/>
</dbReference>
<dbReference type="Pfam" id="PF03009">
    <property type="entry name" value="GDPD"/>
    <property type="match status" value="1"/>
</dbReference>
<dbReference type="SUPFAM" id="SSF51695">
    <property type="entry name" value="PLC-like phosphodiesterases"/>
    <property type="match status" value="1"/>
</dbReference>
<comment type="caution">
    <text evidence="11">The sequence shown here is derived from an EMBL/GenBank/DDBJ whole genome shotgun (WGS) entry which is preliminary data.</text>
</comment>
<evidence type="ECO:0000256" key="8">
    <source>
        <dbReference type="ARBA" id="ARBA00048126"/>
    </source>
</evidence>
<dbReference type="EMBL" id="CAXAMM010017330">
    <property type="protein sequence ID" value="CAK9040892.1"/>
    <property type="molecule type" value="Genomic_DNA"/>
</dbReference>
<reference evidence="11 12" key="1">
    <citation type="submission" date="2024-02" db="EMBL/GenBank/DDBJ databases">
        <authorList>
            <person name="Chen Y."/>
            <person name="Shah S."/>
            <person name="Dougan E. K."/>
            <person name="Thang M."/>
            <person name="Chan C."/>
        </authorList>
    </citation>
    <scope>NUCLEOTIDE SEQUENCE [LARGE SCALE GENOMIC DNA]</scope>
</reference>
<evidence type="ECO:0000256" key="6">
    <source>
        <dbReference type="ARBA" id="ARBA00029440"/>
    </source>
</evidence>
<evidence type="ECO:0000259" key="10">
    <source>
        <dbReference type="PROSITE" id="PS51704"/>
    </source>
</evidence>
<dbReference type="SUPFAM" id="SSF51735">
    <property type="entry name" value="NAD(P)-binding Rossmann-fold domains"/>
    <property type="match status" value="1"/>
</dbReference>
<name>A0ABP0LQF5_9DINO</name>
<dbReference type="InterPro" id="IPR050857">
    <property type="entry name" value="D-2-hydroxyacid_DH"/>
</dbReference>
<dbReference type="CDD" id="cd08566">
    <property type="entry name" value="GDPD_AtGDE_like"/>
    <property type="match status" value="1"/>
</dbReference>
<dbReference type="SUPFAM" id="SSF55021">
    <property type="entry name" value="ACT-like"/>
    <property type="match status" value="1"/>
</dbReference>
<accession>A0ABP0LQF5</accession>
<dbReference type="InterPro" id="IPR054480">
    <property type="entry name" value="AHAS_small-like_ACT"/>
</dbReference>
<dbReference type="Proteomes" id="UP001642464">
    <property type="component" value="Unassembled WGS sequence"/>
</dbReference>
<dbReference type="Pfam" id="PF16387">
    <property type="entry name" value="DUF4996"/>
    <property type="match status" value="1"/>
</dbReference>
<keyword evidence="4" id="KW-0560">Oxidoreductase</keyword>
<comment type="pathway">
    <text evidence="6">Amino-acid biosynthesis.</text>
</comment>
<sequence>MHAGRWRKTSAGSHEVRGRTLGIVGYGRIGSQVSVLAEALGMRVIYHDVVPTLALGNARPAASLEHLLRESDVVTLHVPATEGTSNLIGQRELGLMRDGAMLLNNSRGSVVNIDALGEALRSSHLAGAAVDVFPHEPSSNDEPFESPLRGLDNVILTPHVGGSTGEAQEAIAQDVATKLTRFINVGSTTGAVNVPNVELAAQPGGERARPHRILHFHKNVPGVLGKLHEALSAHGANVSGEVLGTNQELGYVVVDVDPGDSRPVVEELEAIPETIRVRSILRAWHDADDPTVLVVAHRAAHRGPGAGGPENSLPSIEAAIAMGCDMIEVDVRRTIDGHFVLMHDTTVDRTTTGKGRVDELTLEQVRELRLLDGDGLPTVLAVPTLREALLACRGRIMVNLDKARGYLAECLSLATQLGMRNHVVLKARIQSEDASDYLRSNGLDDLVGGQSPHTLSFMPIVAFDESTDAPDALLELTSLAVLHAPAIEVCLDGEAAGDRLIYPVANLLDGRARLWMNSLWDSISGGRSDSRAIEDPHAVWGWMVDNGVTVIQTDEPQRLLEYLRSRGLHW</sequence>
<evidence type="ECO:0000256" key="2">
    <source>
        <dbReference type="ARBA" id="ARBA00005854"/>
    </source>
</evidence>
<comment type="similarity">
    <text evidence="2">Belongs to the D-isomer specific 2-hydroxyacid dehydrogenase family.</text>
</comment>
<dbReference type="EC" id="1.1.1.399" evidence="3"/>
<evidence type="ECO:0000256" key="4">
    <source>
        <dbReference type="ARBA" id="ARBA00023002"/>
    </source>
</evidence>
<keyword evidence="12" id="KW-1185">Reference proteome</keyword>
<dbReference type="Gene3D" id="3.20.20.190">
    <property type="entry name" value="Phosphatidylinositol (PI) phosphodiesterase"/>
    <property type="match status" value="1"/>
</dbReference>
<dbReference type="InterPro" id="IPR029752">
    <property type="entry name" value="D-isomer_DH_CS1"/>
</dbReference>
<dbReference type="PROSITE" id="PS51671">
    <property type="entry name" value="ACT"/>
    <property type="match status" value="1"/>
</dbReference>
<dbReference type="InterPro" id="IPR029753">
    <property type="entry name" value="D-isomer_DH_CS"/>
</dbReference>
<gene>
    <name evidence="11" type="ORF">SCF082_LOCUS23701</name>
</gene>
<dbReference type="InterPro" id="IPR032160">
    <property type="entry name" value="DUF4996"/>
</dbReference>
<dbReference type="InterPro" id="IPR006140">
    <property type="entry name" value="D-isomer_DH_NAD-bd"/>
</dbReference>
<dbReference type="InterPro" id="IPR036291">
    <property type="entry name" value="NAD(P)-bd_dom_sf"/>
</dbReference>
<proteinExistence type="inferred from homology"/>
<evidence type="ECO:0000259" key="9">
    <source>
        <dbReference type="PROSITE" id="PS51671"/>
    </source>
</evidence>
<comment type="function">
    <text evidence="1">Catalyzes the reversible oxidation of 3-phospho-D-glycerate to 3-phosphonooxypyruvate, the first step of the phosphorylated L-serine biosynthesis pathway. Also catalyzes the reversible oxidation of 2-hydroxyglutarate to 2-oxoglutarate.</text>
</comment>